<keyword evidence="1" id="KW-1185">Reference proteome</keyword>
<reference evidence="1" key="1">
    <citation type="journal article" date="2013" name="Genetics">
        <title>The draft genome and transcriptome of Panagrellus redivivus are shaped by the harsh demands of a free-living lifestyle.</title>
        <authorList>
            <person name="Srinivasan J."/>
            <person name="Dillman A.R."/>
            <person name="Macchietto M.G."/>
            <person name="Heikkinen L."/>
            <person name="Lakso M."/>
            <person name="Fracchia K.M."/>
            <person name="Antoshechkin I."/>
            <person name="Mortazavi A."/>
            <person name="Wong G."/>
            <person name="Sternberg P.W."/>
        </authorList>
    </citation>
    <scope>NUCLEOTIDE SEQUENCE [LARGE SCALE GENOMIC DNA]</scope>
    <source>
        <strain evidence="1">MT8872</strain>
    </source>
</reference>
<reference evidence="2" key="2">
    <citation type="submission" date="2020-10" db="UniProtKB">
        <authorList>
            <consortium name="WormBaseParasite"/>
        </authorList>
    </citation>
    <scope>IDENTIFICATION</scope>
</reference>
<sequence length="182" mass="21219">MFKAVHRLWHTCWNGPSNSNFSMTFSAMFMQMGLTSFWIRWNNQEDLFVECCDFFTDNQNDIVATEKFKTLSPPTVTRLLKKTFDLETQFDVIRHAHANGMDFILDPLEQPIIESLSLDTFCNTVSYVWACSRDDLKDACAKFFNDNQAEIRMRKEFYELSPHVTHGVMKLGYEILSNLTVS</sequence>
<proteinExistence type="predicted"/>
<name>A0A7E4VV60_PANRE</name>
<accession>A0A7E4VV60</accession>
<evidence type="ECO:0000313" key="2">
    <source>
        <dbReference type="WBParaSite" id="Pan_g3478.t1"/>
    </source>
</evidence>
<organism evidence="1 2">
    <name type="scientific">Panagrellus redivivus</name>
    <name type="common">Microworm</name>
    <dbReference type="NCBI Taxonomy" id="6233"/>
    <lineage>
        <taxon>Eukaryota</taxon>
        <taxon>Metazoa</taxon>
        <taxon>Ecdysozoa</taxon>
        <taxon>Nematoda</taxon>
        <taxon>Chromadorea</taxon>
        <taxon>Rhabditida</taxon>
        <taxon>Tylenchina</taxon>
        <taxon>Panagrolaimomorpha</taxon>
        <taxon>Panagrolaimoidea</taxon>
        <taxon>Panagrolaimidae</taxon>
        <taxon>Panagrellus</taxon>
    </lineage>
</organism>
<protein>
    <submittedName>
        <fullName evidence="2">BTB domain-containing protein</fullName>
    </submittedName>
</protein>
<evidence type="ECO:0000313" key="1">
    <source>
        <dbReference type="Proteomes" id="UP000492821"/>
    </source>
</evidence>
<dbReference type="Proteomes" id="UP000492821">
    <property type="component" value="Unassembled WGS sequence"/>
</dbReference>
<dbReference type="WBParaSite" id="Pan_g3478.t1">
    <property type="protein sequence ID" value="Pan_g3478.t1"/>
    <property type="gene ID" value="Pan_g3478"/>
</dbReference>
<dbReference type="AlphaFoldDB" id="A0A7E4VV60"/>